<dbReference type="InterPro" id="IPR022263">
    <property type="entry name" value="KxYKxGKxW"/>
</dbReference>
<dbReference type="AlphaFoldDB" id="A0A1L6XEB6"/>
<evidence type="ECO:0000313" key="2">
    <source>
        <dbReference type="EMBL" id="APT19315.1"/>
    </source>
</evidence>
<accession>A0A1L6XEB6</accession>
<reference evidence="2 3" key="1">
    <citation type="submission" date="2016-12" db="EMBL/GenBank/DDBJ databases">
        <title>The whole genome sequencing and assembly of Lactobacillus amylophilus DSM 20533T strain.</title>
        <authorList>
            <person name="Lee Y.-J."/>
            <person name="Yi H."/>
            <person name="Bahn Y.-S."/>
            <person name="Kim J.F."/>
            <person name="Lee D.-W."/>
        </authorList>
    </citation>
    <scope>NUCLEOTIDE SEQUENCE [LARGE SCALE GENOMIC DNA]</scope>
    <source>
        <strain evidence="2 3">DSM 20533</strain>
    </source>
</reference>
<name>A0A1L6XEB6_9LACO</name>
<dbReference type="NCBIfam" id="TIGR03715">
    <property type="entry name" value="KxYKxGKxW"/>
    <property type="match status" value="1"/>
</dbReference>
<dbReference type="KEGG" id="lah:LA20533_05175"/>
<sequence length="20" mass="2190">MHKSGKTWLTIGIAIFCLGL</sequence>
<protein>
    <submittedName>
        <fullName evidence="2">Uncharacterized protein</fullName>
    </submittedName>
</protein>
<evidence type="ECO:0000313" key="3">
    <source>
        <dbReference type="Proteomes" id="UP000185499"/>
    </source>
</evidence>
<keyword evidence="1" id="KW-0732">Signal</keyword>
<proteinExistence type="predicted"/>
<dbReference type="Proteomes" id="UP000185499">
    <property type="component" value="Chromosome"/>
</dbReference>
<evidence type="ECO:0000256" key="1">
    <source>
        <dbReference type="ARBA" id="ARBA00022729"/>
    </source>
</evidence>
<keyword evidence="3" id="KW-1185">Reference proteome</keyword>
<gene>
    <name evidence="2" type="ORF">LA20533_05175</name>
</gene>
<dbReference type="EMBL" id="CP018888">
    <property type="protein sequence ID" value="APT19315.1"/>
    <property type="molecule type" value="Genomic_DNA"/>
</dbReference>
<organism evidence="2 3">
    <name type="scientific">Amylolactobacillus amylophilus DSM 20533 = JCM 1125</name>
    <dbReference type="NCBI Taxonomy" id="1423721"/>
    <lineage>
        <taxon>Bacteria</taxon>
        <taxon>Bacillati</taxon>
        <taxon>Bacillota</taxon>
        <taxon>Bacilli</taxon>
        <taxon>Lactobacillales</taxon>
        <taxon>Lactobacillaceae</taxon>
        <taxon>Amylolactobacillus</taxon>
    </lineage>
</organism>
<dbReference type="Pfam" id="PF19258">
    <property type="entry name" value="KxYKxGKxW_sig"/>
    <property type="match status" value="1"/>
</dbReference>